<dbReference type="Pfam" id="PF08621">
    <property type="entry name" value="RPAP1_N"/>
    <property type="match status" value="1"/>
</dbReference>
<evidence type="ECO:0000313" key="9">
    <source>
        <dbReference type="EMBL" id="TRY55385.1"/>
    </source>
</evidence>
<dbReference type="Pfam" id="PF25766">
    <property type="entry name" value="TPR_RPAP1"/>
    <property type="match status" value="1"/>
</dbReference>
<dbReference type="Pfam" id="PF08620">
    <property type="entry name" value="RPAP1_C"/>
    <property type="match status" value="1"/>
</dbReference>
<evidence type="ECO:0008006" key="11">
    <source>
        <dbReference type="Google" id="ProtNLM"/>
    </source>
</evidence>
<comment type="subcellular location">
    <subcellularLocation>
        <location evidence="1">Nucleus</location>
    </subcellularLocation>
</comment>
<dbReference type="EMBL" id="SRMA01027325">
    <property type="protein sequence ID" value="TRY55385.1"/>
    <property type="molecule type" value="Genomic_DNA"/>
</dbReference>
<evidence type="ECO:0000256" key="3">
    <source>
        <dbReference type="ARBA" id="ARBA00023163"/>
    </source>
</evidence>
<comment type="caution">
    <text evidence="9">The sequence shown here is derived from an EMBL/GenBank/DDBJ whole genome shotgun (WGS) entry which is preliminary data.</text>
</comment>
<keyword evidence="10" id="KW-1185">Reference proteome</keyword>
<sequence length="1399" mass="155299">MLRRPRATDSEADILREQQELLAAGGQSTVTLAKRPEKRGAAEAPDAPEEPDQRDVIIIEDIPDDIPTLTPAPPKKSRFKQERVHFEDEDPEERMDRQDTHISAVLSRIIEKDTSAVPVSLPCITDSAFPKVLHRSVIENEGRAFKGRKSIFARQIAAQRAQEAARSVNVSGEMLQASSSRHVGFSAQQKLETARPEPDVKDCAGGPMPSDQGLGISNNAVEMMKIHKENLAKLQAMSQNEIMEEQKKLLAQLDPSLVDFVRSRKCQMRPGSESASNPVHREDFLDKPPAESTLKEICNTVTAQISQRDEEEDTVHLPITEEDLPIKPARDWLHMDKVEPEKLEWTRDLPATKKFNTKKDMQARFDFAGVLIPPTEDLPTHLGLHHHGEEPEMAGYSLQELFLLSRSQLNQQRILAISTLANVLAKAHAGEYISSLKGNVLSSLLDAGVLFLLRFSLDDGVEGGMAAAVHALHALLVSPKDEECLDNAFSWLHGMASFPLLPSAQDEDEDDEGLDEVMKETPKEKEEKKTDHDVARQDVVKGFLKMQGLPRLRYILEVVRPSPKVVLEILEILIRIARHSTAAATQILDCPRLMDTVISEFLPSYWAPTTSQAASSLYGLPVAMAMKLLRVLASAGRHICARILNSLGGKELLSRFVVLEPSEMLLEAGEALRCCTEALRLFAVAASYGQACNLFTDLYPVVMKKLQAASHLCSSTDSQLHLELERVSALIVLLTQVTHTAGCHEELQRGLHSICGTECPPPPPVVWGHVTGLQPTIISSLKSCVRALDSPAQMSIALLLLPSYLLYTEAYYSQLCVQSSFQPLQCLEELESLTIHVLLPLISHQSIQNIISSCRSSSFICNPSLSAQTREFVPSLPGLGSSRLKAFRIIADPTCPLSVLCALLNLLNTITSIHKALVKKASFFSCLLLHDSVLSYLRSCVGAMPTFSHSSAWISRHEHHLLYLLLRLAHKLVLVDPDVAKHASLFHQVSLALLCWLLPGSEYLAHELLSGMIFSLCFLPETTNSEEEVSGLAELQLQERRSRSTGALLHEALDHLPSIRGCFLTHLAHMEPSVLSSRERYLGRTLFINSQLLPELTGPCLPSDWPFLPLITLYERTGLLNGGGQQVDSLPTGSVQSATHCLQWLLVLESWRTHALTVVSPVAKLARLACVFLCSGDLFLEKPVQELTWALFHRLIQPCRLEALDLGSPPPGLASFHDLYSALLTQYEAVSFGDPLFGCFMLLPLQRRYSATMRLAVFGEHIGMLRSLGVSLQQLPIPLEKFTSPVEDSLPLLRLYFRALVTGALKRNWCPVLYVVAIAHINAFIFSQDAVAEEVEATRRSLLRKTFYLTDEVMKNHLLLFRLPVQNSELGFSTYTQLPNIRLRRLESIVGTSMSEGER</sequence>
<dbReference type="PANTHER" id="PTHR21483">
    <property type="entry name" value="RNA POLYMERASE II-ASSOCIATED PROTEIN 1"/>
    <property type="match status" value="1"/>
</dbReference>
<dbReference type="PANTHER" id="PTHR21483:SF18">
    <property type="entry name" value="RNA POLYMERASE II-ASSOCIATED PROTEIN 1"/>
    <property type="match status" value="1"/>
</dbReference>
<dbReference type="InterPro" id="IPR057989">
    <property type="entry name" value="TPR_RPAP1/MINIYO-like"/>
</dbReference>
<feature type="domain" description="RPAP1 N-terminal" evidence="7">
    <location>
        <begin position="225"/>
        <end position="265"/>
    </location>
</feature>
<dbReference type="OrthoDB" id="348201at2759"/>
<evidence type="ECO:0000259" key="6">
    <source>
        <dbReference type="Pfam" id="PF08620"/>
    </source>
</evidence>
<feature type="domain" description="RPAP1/MINIYO-like TPR repeats" evidence="8">
    <location>
        <begin position="1106"/>
        <end position="1331"/>
    </location>
</feature>
<dbReference type="STRING" id="623744.A0A553MQE1"/>
<reference evidence="9 10" key="1">
    <citation type="journal article" date="2019" name="Sci. Data">
        <title>Hybrid genome assembly and annotation of Danionella translucida.</title>
        <authorList>
            <person name="Kadobianskyi M."/>
            <person name="Schulze L."/>
            <person name="Schuelke M."/>
            <person name="Judkewitz B."/>
        </authorList>
    </citation>
    <scope>NUCLEOTIDE SEQUENCE [LARGE SCALE GENOMIC DNA]</scope>
    <source>
        <strain evidence="9 10">Bolton</strain>
    </source>
</reference>
<name>A0A553MQE1_9TELE</name>
<accession>A0A553MQE1</accession>
<evidence type="ECO:0000256" key="1">
    <source>
        <dbReference type="ARBA" id="ARBA00004123"/>
    </source>
</evidence>
<evidence type="ECO:0000259" key="7">
    <source>
        <dbReference type="Pfam" id="PF08621"/>
    </source>
</evidence>
<evidence type="ECO:0000259" key="8">
    <source>
        <dbReference type="Pfam" id="PF25766"/>
    </source>
</evidence>
<protein>
    <recommendedName>
        <fullName evidence="11">RNA polymerase II-associated protein 1</fullName>
    </recommendedName>
</protein>
<proteinExistence type="inferred from homology"/>
<feature type="domain" description="RPAP1 C-terminal" evidence="6">
    <location>
        <begin position="362"/>
        <end position="427"/>
    </location>
</feature>
<evidence type="ECO:0000313" key="10">
    <source>
        <dbReference type="Proteomes" id="UP000316079"/>
    </source>
</evidence>
<evidence type="ECO:0000256" key="4">
    <source>
        <dbReference type="ARBA" id="ARBA00023242"/>
    </source>
</evidence>
<dbReference type="InterPro" id="IPR013930">
    <property type="entry name" value="RPAP1_N"/>
</dbReference>
<organism evidence="9 10">
    <name type="scientific">Danionella cerebrum</name>
    <dbReference type="NCBI Taxonomy" id="2873325"/>
    <lineage>
        <taxon>Eukaryota</taxon>
        <taxon>Metazoa</taxon>
        <taxon>Chordata</taxon>
        <taxon>Craniata</taxon>
        <taxon>Vertebrata</taxon>
        <taxon>Euteleostomi</taxon>
        <taxon>Actinopterygii</taxon>
        <taxon>Neopterygii</taxon>
        <taxon>Teleostei</taxon>
        <taxon>Ostariophysi</taxon>
        <taxon>Cypriniformes</taxon>
        <taxon>Danionidae</taxon>
        <taxon>Danioninae</taxon>
        <taxon>Danionella</taxon>
    </lineage>
</organism>
<dbReference type="InterPro" id="IPR013929">
    <property type="entry name" value="RPAP1_C"/>
</dbReference>
<comment type="similarity">
    <text evidence="2">Belongs to the RPAP1 family.</text>
</comment>
<keyword evidence="4" id="KW-0539">Nucleus</keyword>
<evidence type="ECO:0000256" key="2">
    <source>
        <dbReference type="ARBA" id="ARBA00009953"/>
    </source>
</evidence>
<evidence type="ECO:0000256" key="5">
    <source>
        <dbReference type="SAM" id="MobiDB-lite"/>
    </source>
</evidence>
<dbReference type="GO" id="GO:0006366">
    <property type="term" value="P:transcription by RNA polymerase II"/>
    <property type="evidence" value="ECO:0007669"/>
    <property type="project" value="InterPro"/>
</dbReference>
<feature type="region of interest" description="Disordered" evidence="5">
    <location>
        <begin position="25"/>
        <end position="98"/>
    </location>
</feature>
<dbReference type="InterPro" id="IPR039913">
    <property type="entry name" value="RPAP1/Rba50"/>
</dbReference>
<keyword evidence="3" id="KW-0804">Transcription</keyword>
<gene>
    <name evidence="9" type="ORF">DNTS_034407</name>
</gene>
<dbReference type="Proteomes" id="UP000316079">
    <property type="component" value="Unassembled WGS sequence"/>
</dbReference>